<reference evidence="1" key="2">
    <citation type="submission" date="2021-04" db="EMBL/GenBank/DDBJ databases">
        <authorList>
            <person name="Gilroy R."/>
        </authorList>
    </citation>
    <scope>NUCLEOTIDE SEQUENCE</scope>
    <source>
        <strain evidence="1">CHK169-11906</strain>
    </source>
</reference>
<organism evidence="1 2">
    <name type="scientific">Candidatus Alistipes avicola</name>
    <dbReference type="NCBI Taxonomy" id="2838432"/>
    <lineage>
        <taxon>Bacteria</taxon>
        <taxon>Pseudomonadati</taxon>
        <taxon>Bacteroidota</taxon>
        <taxon>Bacteroidia</taxon>
        <taxon>Bacteroidales</taxon>
        <taxon>Rikenellaceae</taxon>
        <taxon>Alistipes</taxon>
    </lineage>
</organism>
<evidence type="ECO:0000313" key="2">
    <source>
        <dbReference type="Proteomes" id="UP000824259"/>
    </source>
</evidence>
<sequence length="192" mass="22987">MEIYSRDEEDEIPSWIMASREKADRVLSLFDSIPGKRLLYSVRDCYYYIYIQRDSTDIQHYYVAFNNSPLEPVGDTVVIRKRIPQPAVDMEIARLESKSRLSRSERKKLIKWKEIRSSLDDAFNPDIYWSGLVTRIIDSRHSIADRIPLYYVMKDETGARYGEFRLEDLLDPLLLNNPLFTYLYWHWLSWPY</sequence>
<protein>
    <submittedName>
        <fullName evidence="1">Uncharacterized protein</fullName>
    </submittedName>
</protein>
<dbReference type="AlphaFoldDB" id="A0A9D2IC93"/>
<dbReference type="Proteomes" id="UP000824259">
    <property type="component" value="Unassembled WGS sequence"/>
</dbReference>
<evidence type="ECO:0000313" key="1">
    <source>
        <dbReference type="EMBL" id="HJA98066.1"/>
    </source>
</evidence>
<reference evidence="1" key="1">
    <citation type="journal article" date="2021" name="PeerJ">
        <title>Extensive microbial diversity within the chicken gut microbiome revealed by metagenomics and culture.</title>
        <authorList>
            <person name="Gilroy R."/>
            <person name="Ravi A."/>
            <person name="Getino M."/>
            <person name="Pursley I."/>
            <person name="Horton D.L."/>
            <person name="Alikhan N.F."/>
            <person name="Baker D."/>
            <person name="Gharbi K."/>
            <person name="Hall N."/>
            <person name="Watson M."/>
            <person name="Adriaenssens E.M."/>
            <person name="Foster-Nyarko E."/>
            <person name="Jarju S."/>
            <person name="Secka A."/>
            <person name="Antonio M."/>
            <person name="Oren A."/>
            <person name="Chaudhuri R.R."/>
            <person name="La Ragione R."/>
            <person name="Hildebrand F."/>
            <person name="Pallen M.J."/>
        </authorList>
    </citation>
    <scope>NUCLEOTIDE SEQUENCE</scope>
    <source>
        <strain evidence="1">CHK169-11906</strain>
    </source>
</reference>
<accession>A0A9D2IC93</accession>
<name>A0A9D2IC93_9BACT</name>
<comment type="caution">
    <text evidence="1">The sequence shown here is derived from an EMBL/GenBank/DDBJ whole genome shotgun (WGS) entry which is preliminary data.</text>
</comment>
<gene>
    <name evidence="1" type="ORF">H9779_00475</name>
</gene>
<dbReference type="EMBL" id="DWYR01000002">
    <property type="protein sequence ID" value="HJA98066.1"/>
    <property type="molecule type" value="Genomic_DNA"/>
</dbReference>
<proteinExistence type="predicted"/>